<comment type="domain">
    <text evidence="6">The N-terminal region contains the highly conserved SGGXDS motif, predicted to be a P-loop motif involved in ATP binding.</text>
</comment>
<protein>
    <recommendedName>
        <fullName evidence="6">tRNA(Ile)-lysidine synthase</fullName>
        <ecNumber evidence="6">6.3.4.19</ecNumber>
    </recommendedName>
    <alternativeName>
        <fullName evidence="6">tRNA(Ile)-2-lysyl-cytidine synthase</fullName>
    </alternativeName>
    <alternativeName>
        <fullName evidence="6">tRNA(Ile)-lysidine synthetase</fullName>
    </alternativeName>
</protein>
<dbReference type="PANTHER" id="PTHR43033:SF1">
    <property type="entry name" value="TRNA(ILE)-LYSIDINE SYNTHASE-RELATED"/>
    <property type="match status" value="1"/>
</dbReference>
<dbReference type="RefSeq" id="WP_309393602.1">
    <property type="nucleotide sequence ID" value="NZ_JADBEO010000041.1"/>
</dbReference>
<accession>A0ABU1DJ28</accession>
<evidence type="ECO:0000256" key="7">
    <source>
        <dbReference type="SAM" id="MobiDB-lite"/>
    </source>
</evidence>
<dbReference type="Proteomes" id="UP001181622">
    <property type="component" value="Unassembled WGS sequence"/>
</dbReference>
<dbReference type="CDD" id="cd01992">
    <property type="entry name" value="TilS_N"/>
    <property type="match status" value="1"/>
</dbReference>
<dbReference type="InterPro" id="IPR011063">
    <property type="entry name" value="TilS/TtcA_N"/>
</dbReference>
<reference evidence="9" key="1">
    <citation type="submission" date="2020-10" db="EMBL/GenBank/DDBJ databases">
        <authorList>
            <person name="Abbas A."/>
            <person name="Razzaq R."/>
            <person name="Waqas M."/>
            <person name="Abbas N."/>
            <person name="Nielsen T.K."/>
            <person name="Hansen L.H."/>
            <person name="Hussain S."/>
            <person name="Shahid M."/>
        </authorList>
    </citation>
    <scope>NUCLEOTIDE SEQUENCE</scope>
    <source>
        <strain evidence="9">S14</strain>
    </source>
</reference>
<dbReference type="Pfam" id="PF01171">
    <property type="entry name" value="ATP_bind_3"/>
    <property type="match status" value="1"/>
</dbReference>
<dbReference type="EMBL" id="JADBEO010000041">
    <property type="protein sequence ID" value="MDR4308123.1"/>
    <property type="molecule type" value="Genomic_DNA"/>
</dbReference>
<feature type="domain" description="tRNA(Ile)-lysidine/2-thiocytidine synthase N-terminal" evidence="8">
    <location>
        <begin position="23"/>
        <end position="202"/>
    </location>
</feature>
<comment type="caution">
    <text evidence="9">The sequence shown here is derived from an EMBL/GenBank/DDBJ whole genome shotgun (WGS) entry which is preliminary data.</text>
</comment>
<evidence type="ECO:0000256" key="5">
    <source>
        <dbReference type="ARBA" id="ARBA00048539"/>
    </source>
</evidence>
<dbReference type="EC" id="6.3.4.19" evidence="6"/>
<keyword evidence="10" id="KW-1185">Reference proteome</keyword>
<organism evidence="9 10">
    <name type="scientific">Chelatococcus sambhunathii</name>
    <dbReference type="NCBI Taxonomy" id="363953"/>
    <lineage>
        <taxon>Bacteria</taxon>
        <taxon>Pseudomonadati</taxon>
        <taxon>Pseudomonadota</taxon>
        <taxon>Alphaproteobacteria</taxon>
        <taxon>Hyphomicrobiales</taxon>
        <taxon>Chelatococcaceae</taxon>
        <taxon>Chelatococcus</taxon>
    </lineage>
</organism>
<evidence type="ECO:0000313" key="10">
    <source>
        <dbReference type="Proteomes" id="UP001181622"/>
    </source>
</evidence>
<dbReference type="Gene3D" id="3.40.50.620">
    <property type="entry name" value="HUPs"/>
    <property type="match status" value="1"/>
</dbReference>
<evidence type="ECO:0000256" key="4">
    <source>
        <dbReference type="ARBA" id="ARBA00022840"/>
    </source>
</evidence>
<dbReference type="GO" id="GO:0032267">
    <property type="term" value="F:tRNA(Ile)-lysidine synthase activity"/>
    <property type="evidence" value="ECO:0007669"/>
    <property type="project" value="UniProtKB-EC"/>
</dbReference>
<comment type="function">
    <text evidence="6">Ligates lysine onto the cytidine present at position 34 of the AUA codon-specific tRNA(Ile) that contains the anticodon CAU, in an ATP-dependent manner. Cytidine is converted to lysidine, thus changing the amino acid specificity of the tRNA from methionine to isoleucine.</text>
</comment>
<evidence type="ECO:0000313" key="9">
    <source>
        <dbReference type="EMBL" id="MDR4308123.1"/>
    </source>
</evidence>
<feature type="binding site" evidence="6">
    <location>
        <begin position="29"/>
        <end position="34"/>
    </location>
    <ligand>
        <name>ATP</name>
        <dbReference type="ChEBI" id="CHEBI:30616"/>
    </ligand>
</feature>
<evidence type="ECO:0000256" key="6">
    <source>
        <dbReference type="HAMAP-Rule" id="MF_01161"/>
    </source>
</evidence>
<proteinExistence type="inferred from homology"/>
<evidence type="ECO:0000256" key="3">
    <source>
        <dbReference type="ARBA" id="ARBA00022741"/>
    </source>
</evidence>
<keyword evidence="3 6" id="KW-0547">Nucleotide-binding</keyword>
<dbReference type="InterPro" id="IPR014729">
    <property type="entry name" value="Rossmann-like_a/b/a_fold"/>
</dbReference>
<name>A0ABU1DJ28_9HYPH</name>
<evidence type="ECO:0000256" key="1">
    <source>
        <dbReference type="ARBA" id="ARBA00022598"/>
    </source>
</evidence>
<feature type="region of interest" description="Disordered" evidence="7">
    <location>
        <begin position="315"/>
        <end position="334"/>
    </location>
</feature>
<dbReference type="InterPro" id="IPR012094">
    <property type="entry name" value="tRNA_Ile_lys_synt"/>
</dbReference>
<dbReference type="PANTHER" id="PTHR43033">
    <property type="entry name" value="TRNA(ILE)-LYSIDINE SYNTHASE-RELATED"/>
    <property type="match status" value="1"/>
</dbReference>
<evidence type="ECO:0000259" key="8">
    <source>
        <dbReference type="Pfam" id="PF01171"/>
    </source>
</evidence>
<comment type="catalytic activity">
    <reaction evidence="5 6">
        <text>cytidine(34) in tRNA(Ile2) + L-lysine + ATP = lysidine(34) in tRNA(Ile2) + AMP + diphosphate + H(+)</text>
        <dbReference type="Rhea" id="RHEA:43744"/>
        <dbReference type="Rhea" id="RHEA-COMP:10625"/>
        <dbReference type="Rhea" id="RHEA-COMP:10670"/>
        <dbReference type="ChEBI" id="CHEBI:15378"/>
        <dbReference type="ChEBI" id="CHEBI:30616"/>
        <dbReference type="ChEBI" id="CHEBI:32551"/>
        <dbReference type="ChEBI" id="CHEBI:33019"/>
        <dbReference type="ChEBI" id="CHEBI:82748"/>
        <dbReference type="ChEBI" id="CHEBI:83665"/>
        <dbReference type="ChEBI" id="CHEBI:456215"/>
        <dbReference type="EC" id="6.3.4.19"/>
    </reaction>
</comment>
<dbReference type="NCBIfam" id="TIGR02432">
    <property type="entry name" value="lysidine_TilS_N"/>
    <property type="match status" value="1"/>
</dbReference>
<dbReference type="SUPFAM" id="SSF52402">
    <property type="entry name" value="Adenine nucleotide alpha hydrolases-like"/>
    <property type="match status" value="1"/>
</dbReference>
<keyword evidence="2 6" id="KW-0819">tRNA processing</keyword>
<gene>
    <name evidence="6 9" type="primary">tilS</name>
    <name evidence="9" type="ORF">IHQ68_16000</name>
</gene>
<dbReference type="InterPro" id="IPR012795">
    <property type="entry name" value="tRNA_Ile_lys_synt_N"/>
</dbReference>
<keyword evidence="1 6" id="KW-0436">Ligase</keyword>
<dbReference type="HAMAP" id="MF_01161">
    <property type="entry name" value="tRNA_Ile_lys_synt"/>
    <property type="match status" value="1"/>
</dbReference>
<comment type="subcellular location">
    <subcellularLocation>
        <location evidence="6">Cytoplasm</location>
    </subcellularLocation>
</comment>
<comment type="similarity">
    <text evidence="6">Belongs to the tRNA(Ile)-lysidine synthase family.</text>
</comment>
<keyword evidence="4 6" id="KW-0067">ATP-binding</keyword>
<sequence>MNDPLGGAEQAALFERWFVPRRHVLLAVSGGADSTALLVLAAEWADKRERPKLSVATVDHGLRAEAAEEIETVARIAADFELPHVRLAAPVGRKTKIESTARTLRYEALVAYAREIGADALATAHTLDDQAETVLMRLAAGSGPVGLAAMRQTVERGGVLHLRPFLGVPKARLIASLEQRVMRWSDDAMNADPAFARARLRAGRAALEREGLTHERLATLAFRMARVNAALDAAVDAAASAHVSEKGKGRIVAPAAAALPDEIKLRLLGRVVHEVGGGRVHLERLERLADRIVTEPQGAATLAGARVAWRPGGRIVAQPAPPRRGDGAGGRGGL</sequence>
<evidence type="ECO:0000256" key="2">
    <source>
        <dbReference type="ARBA" id="ARBA00022694"/>
    </source>
</evidence>
<keyword evidence="6" id="KW-0963">Cytoplasm</keyword>